<dbReference type="InterPro" id="IPR016047">
    <property type="entry name" value="M23ase_b-sheet_dom"/>
</dbReference>
<dbReference type="EMBL" id="JACEIP010000040">
    <property type="protein sequence ID" value="MBA4544443.1"/>
    <property type="molecule type" value="Genomic_DNA"/>
</dbReference>
<dbReference type="Proteomes" id="UP000530514">
    <property type="component" value="Unassembled WGS sequence"/>
</dbReference>
<feature type="signal peptide" evidence="3">
    <location>
        <begin position="1"/>
        <end position="25"/>
    </location>
</feature>
<name>A0A7W1XD66_9BACL</name>
<dbReference type="InterPro" id="IPR011055">
    <property type="entry name" value="Dup_hybrid_motif"/>
</dbReference>
<feature type="coiled-coil region" evidence="2">
    <location>
        <begin position="57"/>
        <end position="91"/>
    </location>
</feature>
<dbReference type="CDD" id="cd12797">
    <property type="entry name" value="M23_peptidase"/>
    <property type="match status" value="1"/>
</dbReference>
<evidence type="ECO:0000256" key="2">
    <source>
        <dbReference type="SAM" id="Coils"/>
    </source>
</evidence>
<keyword evidence="2" id="KW-0175">Coiled coil</keyword>
<evidence type="ECO:0000259" key="5">
    <source>
        <dbReference type="Pfam" id="PF24568"/>
    </source>
</evidence>
<feature type="domain" description="Peptidoglycan hydrolase PcsB coiled-coil" evidence="5">
    <location>
        <begin position="93"/>
        <end position="164"/>
    </location>
</feature>
<evidence type="ECO:0000313" key="6">
    <source>
        <dbReference type="EMBL" id="MBA4544443.1"/>
    </source>
</evidence>
<sequence>MKSKLVMSVLAVCLAFGLSFGPVDKTIPTANASSNADEGKQKLKDIKSKQTASKAEIDKVEKMIEGKKKAINEIEAKAGALNDQIAKLNKSIESNKKVLEQSRQALGDKLNRIYLQGDNGYMAQLLAAGSFSDFLKRYEVLRLIVESDYQVFNEYLTAQQNLQKQQAELQEKQKSLNAEMKKANEAVKQYEAELDKHKAELQQYEQQENEVLKKYAGYSDSGNGVLGWPTTRGFVYWNYMQNRGNHFHKGDDFPRPAGTPIYAADDGVVLRVSTSDPEGYGVFIDIQHPNGLMTRYAHMFLSTVTVHAGEHVTRGERIAAVGNNGDSVGATGNHLHFEVWKNGHTVNPKSYLE</sequence>
<dbReference type="InterPro" id="IPR050570">
    <property type="entry name" value="Cell_wall_metabolism_enzyme"/>
</dbReference>
<evidence type="ECO:0000259" key="4">
    <source>
        <dbReference type="Pfam" id="PF01551"/>
    </source>
</evidence>
<reference evidence="6 7" key="1">
    <citation type="submission" date="2020-07" db="EMBL/GenBank/DDBJ databases">
        <authorList>
            <person name="Feng H."/>
        </authorList>
    </citation>
    <scope>NUCLEOTIDE SEQUENCE [LARGE SCALE GENOMIC DNA]</scope>
    <source>
        <strain evidence="7">s-11</strain>
    </source>
</reference>
<dbReference type="AlphaFoldDB" id="A0A7W1XD66"/>
<gene>
    <name evidence="6" type="ORF">H1164_16540</name>
</gene>
<organism evidence="6 7">
    <name type="scientific">Thermoactinomyces daqus</name>
    <dbReference type="NCBI Taxonomy" id="1329516"/>
    <lineage>
        <taxon>Bacteria</taxon>
        <taxon>Bacillati</taxon>
        <taxon>Bacillota</taxon>
        <taxon>Bacilli</taxon>
        <taxon>Bacillales</taxon>
        <taxon>Thermoactinomycetaceae</taxon>
        <taxon>Thermoactinomyces</taxon>
    </lineage>
</organism>
<dbReference type="PANTHER" id="PTHR21666:SF270">
    <property type="entry name" value="MUREIN HYDROLASE ACTIVATOR ENVC"/>
    <property type="match status" value="1"/>
</dbReference>
<feature type="chain" id="PRO_5038799902" evidence="3">
    <location>
        <begin position="26"/>
        <end position="353"/>
    </location>
</feature>
<proteinExistence type="predicted"/>
<evidence type="ECO:0000313" key="7">
    <source>
        <dbReference type="Proteomes" id="UP000530514"/>
    </source>
</evidence>
<feature type="coiled-coil region" evidence="2">
    <location>
        <begin position="152"/>
        <end position="214"/>
    </location>
</feature>
<keyword evidence="1 3" id="KW-0732">Signal</keyword>
<comment type="caution">
    <text evidence="6">The sequence shown here is derived from an EMBL/GenBank/DDBJ whole genome shotgun (WGS) entry which is preliminary data.</text>
</comment>
<keyword evidence="7" id="KW-1185">Reference proteome</keyword>
<evidence type="ECO:0000256" key="1">
    <source>
        <dbReference type="ARBA" id="ARBA00022729"/>
    </source>
</evidence>
<dbReference type="Gene3D" id="2.70.70.10">
    <property type="entry name" value="Glucose Permease (Domain IIA)"/>
    <property type="match status" value="1"/>
</dbReference>
<dbReference type="Pfam" id="PF24568">
    <property type="entry name" value="CC_PcsB"/>
    <property type="match status" value="1"/>
</dbReference>
<dbReference type="GO" id="GO:0004222">
    <property type="term" value="F:metalloendopeptidase activity"/>
    <property type="evidence" value="ECO:0007669"/>
    <property type="project" value="TreeGrafter"/>
</dbReference>
<evidence type="ECO:0000256" key="3">
    <source>
        <dbReference type="SAM" id="SignalP"/>
    </source>
</evidence>
<dbReference type="Gene3D" id="6.10.250.3150">
    <property type="match status" value="1"/>
</dbReference>
<dbReference type="RefSeq" id="WP_033102161.1">
    <property type="nucleotide sequence ID" value="NZ_JACEIP010000040.1"/>
</dbReference>
<dbReference type="PANTHER" id="PTHR21666">
    <property type="entry name" value="PEPTIDASE-RELATED"/>
    <property type="match status" value="1"/>
</dbReference>
<dbReference type="SUPFAM" id="SSF51261">
    <property type="entry name" value="Duplicated hybrid motif"/>
    <property type="match status" value="1"/>
</dbReference>
<accession>A0A7W1XD66</accession>
<dbReference type="OrthoDB" id="9805799at2"/>
<dbReference type="Pfam" id="PF01551">
    <property type="entry name" value="Peptidase_M23"/>
    <property type="match status" value="1"/>
</dbReference>
<dbReference type="InterPro" id="IPR057309">
    <property type="entry name" value="PcsB_CC"/>
</dbReference>
<protein>
    <submittedName>
        <fullName evidence="6">Peptidoglycan DD-metalloendopeptidase family protein</fullName>
    </submittedName>
</protein>
<feature type="domain" description="M23ase beta-sheet core" evidence="4">
    <location>
        <begin position="247"/>
        <end position="348"/>
    </location>
</feature>